<evidence type="ECO:0000259" key="7">
    <source>
        <dbReference type="Pfam" id="PF03914"/>
    </source>
</evidence>
<keyword evidence="10" id="KW-1185">Reference proteome</keyword>
<dbReference type="InterPro" id="IPR011501">
    <property type="entry name" value="Noc3_N"/>
</dbReference>
<feature type="compositionally biased region" description="Basic and acidic residues" evidence="6">
    <location>
        <begin position="279"/>
        <end position="301"/>
    </location>
</feature>
<protein>
    <recommendedName>
        <fullName evidence="5">Nucleolar complex-associated protein 3</fullName>
    </recommendedName>
</protein>
<dbReference type="Pfam" id="PF03914">
    <property type="entry name" value="CBF"/>
    <property type="match status" value="1"/>
</dbReference>
<dbReference type="AlphaFoldDB" id="A0AAD9MAU9"/>
<dbReference type="Proteomes" id="UP001217918">
    <property type="component" value="Unassembled WGS sequence"/>
</dbReference>
<dbReference type="PIRSF" id="PIRSF028977">
    <property type="entry name" value="Nucleolar_complex_p3"/>
    <property type="match status" value="1"/>
</dbReference>
<evidence type="ECO:0000256" key="4">
    <source>
        <dbReference type="ARBA" id="ARBA00023242"/>
    </source>
</evidence>
<dbReference type="Pfam" id="PF07540">
    <property type="entry name" value="NOC3p"/>
    <property type="match status" value="1"/>
</dbReference>
<dbReference type="InterPro" id="IPR005612">
    <property type="entry name" value="CCAAT-binding_factor"/>
</dbReference>
<feature type="domain" description="Nucleolar complex-associated protein 3 N-terminal" evidence="8">
    <location>
        <begin position="103"/>
        <end position="193"/>
    </location>
</feature>
<evidence type="ECO:0000256" key="1">
    <source>
        <dbReference type="ARBA" id="ARBA00004604"/>
    </source>
</evidence>
<feature type="region of interest" description="Disordered" evidence="6">
    <location>
        <begin position="1"/>
        <end position="44"/>
    </location>
</feature>
<dbReference type="PANTHER" id="PTHR14428">
    <property type="entry name" value="NUCLEOLAR COMPLEX PROTEIN 3"/>
    <property type="match status" value="1"/>
</dbReference>
<gene>
    <name evidence="9" type="ORF">P8C59_004835</name>
</gene>
<comment type="similarity">
    <text evidence="2 5">Belongs to the CBF/MAK21 family.</text>
</comment>
<name>A0AAD9MAU9_9PEZI</name>
<dbReference type="GO" id="GO:0006270">
    <property type="term" value="P:DNA replication initiation"/>
    <property type="evidence" value="ECO:0007669"/>
    <property type="project" value="TreeGrafter"/>
</dbReference>
<keyword evidence="3" id="KW-0175">Coiled coil</keyword>
<evidence type="ECO:0000256" key="6">
    <source>
        <dbReference type="SAM" id="MobiDB-lite"/>
    </source>
</evidence>
<dbReference type="GO" id="GO:0042254">
    <property type="term" value="P:ribosome biogenesis"/>
    <property type="evidence" value="ECO:0007669"/>
    <property type="project" value="UniProtKB-KW"/>
</dbReference>
<sequence length="616" mass="69187">MASQPSKKRRLTPSESEGSSVDGANANDYESRRKKKKLKDPIKLPIKTADGRIEHIDDAYDASVASDAEWLQDADGHDVDQSQDVPKVVETPRLSEREQILVAKEELAKAASLLNEDPDENPGAFKALAKVGDSPLPSIQKLSLVTQLAVYKDVIPGYRIRSVFEDAPGDKLSKEVRRTRTYETALVTGYQGYMLPLPARILVRKLSRRTVDRSFVQCRSALQTLFREDEEGRPSMEAVSLLTKMMKTRQFKIDESVVNLFLHLRLLSEFLGRASGDSVTRENEDVAPRKKDREFRTKREKKRVKEDRAVAKVMEQADALVSHEERDHMQSETLKLVFATYFRILKLRTPHLMGAVLEGLQKYSHLINQDYFGDLLEALKDLIRGSQQPGGQLGDERNKGTEEDHLEVIRDTNREILLCTATAFALLAGQDAHNARGNLHLDLSFFTQNLYQSLLPLSISPDVEVGARSLPRRDSGDSSPDSKMDIKVNLETTTALLMRCLLGVLLPQWNSRSVPPLRIAAFTKQLMTASLHVPEKSSQAIVGLLQDVAHSHGKKITALWNTEERRGDGSWNPLSQTVEASNVYSSTVFEGELLKRHYCPKVREGVRQLEKSLSSI</sequence>
<dbReference type="GO" id="GO:0005730">
    <property type="term" value="C:nucleolus"/>
    <property type="evidence" value="ECO:0007669"/>
    <property type="project" value="UniProtKB-SubCell"/>
</dbReference>
<feature type="domain" description="CCAAT-binding factor" evidence="7">
    <location>
        <begin position="417"/>
        <end position="604"/>
    </location>
</feature>
<evidence type="ECO:0000256" key="3">
    <source>
        <dbReference type="ARBA" id="ARBA00023054"/>
    </source>
</evidence>
<keyword evidence="5" id="KW-0690">Ribosome biogenesis</keyword>
<feature type="compositionally biased region" description="Basic residues" evidence="6">
    <location>
        <begin position="1"/>
        <end position="11"/>
    </location>
</feature>
<dbReference type="PANTHER" id="PTHR14428:SF5">
    <property type="entry name" value="NUCLEOLAR COMPLEX PROTEIN 3 HOMOLOG"/>
    <property type="match status" value="1"/>
</dbReference>
<evidence type="ECO:0000259" key="8">
    <source>
        <dbReference type="Pfam" id="PF07540"/>
    </source>
</evidence>
<dbReference type="GO" id="GO:0003682">
    <property type="term" value="F:chromatin binding"/>
    <property type="evidence" value="ECO:0007669"/>
    <property type="project" value="TreeGrafter"/>
</dbReference>
<organism evidence="9 10">
    <name type="scientific">Phyllachora maydis</name>
    <dbReference type="NCBI Taxonomy" id="1825666"/>
    <lineage>
        <taxon>Eukaryota</taxon>
        <taxon>Fungi</taxon>
        <taxon>Dikarya</taxon>
        <taxon>Ascomycota</taxon>
        <taxon>Pezizomycotina</taxon>
        <taxon>Sordariomycetes</taxon>
        <taxon>Sordariomycetidae</taxon>
        <taxon>Phyllachorales</taxon>
        <taxon>Phyllachoraceae</taxon>
        <taxon>Phyllachora</taxon>
    </lineage>
</organism>
<dbReference type="EMBL" id="JAQQPM010000003">
    <property type="protein sequence ID" value="KAK2070334.1"/>
    <property type="molecule type" value="Genomic_DNA"/>
</dbReference>
<evidence type="ECO:0000313" key="9">
    <source>
        <dbReference type="EMBL" id="KAK2070334.1"/>
    </source>
</evidence>
<keyword evidence="4" id="KW-0539">Nucleus</keyword>
<comment type="subcellular location">
    <subcellularLocation>
        <location evidence="1 5">Nucleus</location>
        <location evidence="1 5">Nucleolus</location>
    </subcellularLocation>
</comment>
<evidence type="ECO:0000313" key="10">
    <source>
        <dbReference type="Proteomes" id="UP001217918"/>
    </source>
</evidence>
<accession>A0AAD9MAU9</accession>
<evidence type="ECO:0000256" key="5">
    <source>
        <dbReference type="PIRNR" id="PIRNR028977"/>
    </source>
</evidence>
<dbReference type="InterPro" id="IPR016903">
    <property type="entry name" value="Nucleolar_cplx-assoc_3"/>
</dbReference>
<feature type="region of interest" description="Disordered" evidence="6">
    <location>
        <begin position="278"/>
        <end position="301"/>
    </location>
</feature>
<reference evidence="9" key="1">
    <citation type="journal article" date="2023" name="Mol. Plant Microbe Interact.">
        <title>Elucidating the Obligate Nature and Biological Capacity of an Invasive Fungal Corn Pathogen.</title>
        <authorList>
            <person name="MacCready J.S."/>
            <person name="Roggenkamp E.M."/>
            <person name="Gdanetz K."/>
            <person name="Chilvers M.I."/>
        </authorList>
    </citation>
    <scope>NUCLEOTIDE SEQUENCE</scope>
    <source>
        <strain evidence="9">PM02</strain>
    </source>
</reference>
<proteinExistence type="inferred from homology"/>
<evidence type="ECO:0000256" key="2">
    <source>
        <dbReference type="ARBA" id="ARBA00007797"/>
    </source>
</evidence>
<comment type="caution">
    <text evidence="9">The sequence shown here is derived from an EMBL/GenBank/DDBJ whole genome shotgun (WGS) entry which is preliminary data.</text>
</comment>
<comment type="function">
    <text evidence="5">Required for synthesis of 60S ribosomal subunits and the transport of pre-ribosomes from the nucleoplasm to the cytoplasm.</text>
</comment>